<dbReference type="PANTHER" id="PTHR43744:SF3">
    <property type="entry name" value="LACTOSE TRANSPORT SYSTEM PERMEASE PROTEIN LACG"/>
    <property type="match status" value="1"/>
</dbReference>
<gene>
    <name evidence="9" type="ORF">SAMN05421736_10110</name>
</gene>
<evidence type="ECO:0000256" key="5">
    <source>
        <dbReference type="ARBA" id="ARBA00022989"/>
    </source>
</evidence>
<name>A0A1H3FYC7_9BACI</name>
<sequence length="274" mass="30820">MKNKLRLHKYSMVLIGFLVSLIWIYPFYLVVTNSFKTKADIFNSTLGLPKIPTMENYSTAFIELDFIHSFLNSFLVTAGSILIIVIFTSMAGYALSRNPGKTSSGIYFLFAVCMLIPFQSIMIPLVSLFGAMDMLNRTGLSIMYLGLGSSLAVFLYVGAMKGIPRALDEAAIIDGCNRLQVYWYIILPMLKPTTVTVIVLNAIWFWNDYLLPSLVINKEGMYTIPLKTFYFFGEYSTQWHLALAALVIAIIPIIILYVFLQKYIINGISDGAVK</sequence>
<dbReference type="Proteomes" id="UP000198935">
    <property type="component" value="Unassembled WGS sequence"/>
</dbReference>
<feature type="transmembrane region" description="Helical" evidence="7">
    <location>
        <begin position="181"/>
        <end position="206"/>
    </location>
</feature>
<dbReference type="GO" id="GO:0005886">
    <property type="term" value="C:plasma membrane"/>
    <property type="evidence" value="ECO:0007669"/>
    <property type="project" value="UniProtKB-SubCell"/>
</dbReference>
<evidence type="ECO:0000313" key="9">
    <source>
        <dbReference type="EMBL" id="SDX95976.1"/>
    </source>
</evidence>
<dbReference type="Gene3D" id="1.10.3720.10">
    <property type="entry name" value="MetI-like"/>
    <property type="match status" value="1"/>
</dbReference>
<keyword evidence="6 7" id="KW-0472">Membrane</keyword>
<feature type="transmembrane region" description="Helical" evidence="7">
    <location>
        <begin position="107"/>
        <end position="129"/>
    </location>
</feature>
<dbReference type="Pfam" id="PF00528">
    <property type="entry name" value="BPD_transp_1"/>
    <property type="match status" value="1"/>
</dbReference>
<dbReference type="AlphaFoldDB" id="A0A1H3FYC7"/>
<protein>
    <submittedName>
        <fullName evidence="9">Raffinose/stachyose/melibiose transport system permease protein</fullName>
    </submittedName>
</protein>
<feature type="domain" description="ABC transmembrane type-1" evidence="8">
    <location>
        <begin position="70"/>
        <end position="260"/>
    </location>
</feature>
<evidence type="ECO:0000256" key="1">
    <source>
        <dbReference type="ARBA" id="ARBA00004651"/>
    </source>
</evidence>
<evidence type="ECO:0000256" key="6">
    <source>
        <dbReference type="ARBA" id="ARBA00023136"/>
    </source>
</evidence>
<accession>A0A1H3FYC7</accession>
<feature type="transmembrane region" description="Helical" evidence="7">
    <location>
        <begin position="74"/>
        <end position="95"/>
    </location>
</feature>
<dbReference type="InterPro" id="IPR035906">
    <property type="entry name" value="MetI-like_sf"/>
</dbReference>
<comment type="subcellular location">
    <subcellularLocation>
        <location evidence="1 7">Cell membrane</location>
        <topology evidence="1 7">Multi-pass membrane protein</topology>
    </subcellularLocation>
</comment>
<keyword evidence="4 7" id="KW-0812">Transmembrane</keyword>
<keyword evidence="10" id="KW-1185">Reference proteome</keyword>
<keyword evidence="2 7" id="KW-0813">Transport</keyword>
<evidence type="ECO:0000259" key="8">
    <source>
        <dbReference type="PROSITE" id="PS50928"/>
    </source>
</evidence>
<evidence type="ECO:0000256" key="7">
    <source>
        <dbReference type="RuleBase" id="RU363032"/>
    </source>
</evidence>
<evidence type="ECO:0000313" key="10">
    <source>
        <dbReference type="Proteomes" id="UP000198935"/>
    </source>
</evidence>
<evidence type="ECO:0000256" key="3">
    <source>
        <dbReference type="ARBA" id="ARBA00022475"/>
    </source>
</evidence>
<dbReference type="PROSITE" id="PS50928">
    <property type="entry name" value="ABC_TM1"/>
    <property type="match status" value="1"/>
</dbReference>
<keyword evidence="5 7" id="KW-1133">Transmembrane helix</keyword>
<dbReference type="STRING" id="1503961.SAMN05421736_10110"/>
<evidence type="ECO:0000256" key="4">
    <source>
        <dbReference type="ARBA" id="ARBA00022692"/>
    </source>
</evidence>
<dbReference type="PANTHER" id="PTHR43744">
    <property type="entry name" value="ABC TRANSPORTER PERMEASE PROTEIN MG189-RELATED-RELATED"/>
    <property type="match status" value="1"/>
</dbReference>
<feature type="transmembrane region" description="Helical" evidence="7">
    <location>
        <begin position="12"/>
        <end position="31"/>
    </location>
</feature>
<dbReference type="GO" id="GO:0055085">
    <property type="term" value="P:transmembrane transport"/>
    <property type="evidence" value="ECO:0007669"/>
    <property type="project" value="InterPro"/>
</dbReference>
<feature type="transmembrane region" description="Helical" evidence="7">
    <location>
        <begin position="239"/>
        <end position="260"/>
    </location>
</feature>
<comment type="similarity">
    <text evidence="7">Belongs to the binding-protein-dependent transport system permease family.</text>
</comment>
<dbReference type="OrthoDB" id="9772609at2"/>
<organism evidence="9 10">
    <name type="scientific">Evansella caseinilytica</name>
    <dbReference type="NCBI Taxonomy" id="1503961"/>
    <lineage>
        <taxon>Bacteria</taxon>
        <taxon>Bacillati</taxon>
        <taxon>Bacillota</taxon>
        <taxon>Bacilli</taxon>
        <taxon>Bacillales</taxon>
        <taxon>Bacillaceae</taxon>
        <taxon>Evansella</taxon>
    </lineage>
</organism>
<dbReference type="InterPro" id="IPR000515">
    <property type="entry name" value="MetI-like"/>
</dbReference>
<evidence type="ECO:0000256" key="2">
    <source>
        <dbReference type="ARBA" id="ARBA00022448"/>
    </source>
</evidence>
<dbReference type="EMBL" id="FNPI01000001">
    <property type="protein sequence ID" value="SDX95976.1"/>
    <property type="molecule type" value="Genomic_DNA"/>
</dbReference>
<reference evidence="10" key="1">
    <citation type="submission" date="2016-10" db="EMBL/GenBank/DDBJ databases">
        <authorList>
            <person name="Varghese N."/>
            <person name="Submissions S."/>
        </authorList>
    </citation>
    <scope>NUCLEOTIDE SEQUENCE [LARGE SCALE GENOMIC DNA]</scope>
    <source>
        <strain evidence="10">SP</strain>
    </source>
</reference>
<dbReference type="CDD" id="cd06261">
    <property type="entry name" value="TM_PBP2"/>
    <property type="match status" value="1"/>
</dbReference>
<proteinExistence type="inferred from homology"/>
<feature type="transmembrane region" description="Helical" evidence="7">
    <location>
        <begin position="141"/>
        <end position="160"/>
    </location>
</feature>
<keyword evidence="3" id="KW-1003">Cell membrane</keyword>
<dbReference type="SUPFAM" id="SSF161098">
    <property type="entry name" value="MetI-like"/>
    <property type="match status" value="1"/>
</dbReference>